<evidence type="ECO:0000256" key="1">
    <source>
        <dbReference type="SAM" id="MobiDB-lite"/>
    </source>
</evidence>
<organism evidence="2 3">
    <name type="scientific">Celeribacter indicus</name>
    <dbReference type="NCBI Taxonomy" id="1208324"/>
    <lineage>
        <taxon>Bacteria</taxon>
        <taxon>Pseudomonadati</taxon>
        <taxon>Pseudomonadota</taxon>
        <taxon>Alphaproteobacteria</taxon>
        <taxon>Rhodobacterales</taxon>
        <taxon>Roseobacteraceae</taxon>
        <taxon>Celeribacter</taxon>
    </lineage>
</organism>
<gene>
    <name evidence="2" type="ORF">P73_2422</name>
</gene>
<proteinExistence type="predicted"/>
<protein>
    <submittedName>
        <fullName evidence="2">Uncharacterized protein</fullName>
    </submittedName>
</protein>
<feature type="region of interest" description="Disordered" evidence="1">
    <location>
        <begin position="1"/>
        <end position="27"/>
    </location>
</feature>
<dbReference type="HOGENOM" id="CLU_2932810_0_0_5"/>
<dbReference type="EMBL" id="CP004393">
    <property type="protein sequence ID" value="AJE47137.1"/>
    <property type="molecule type" value="Genomic_DNA"/>
</dbReference>
<evidence type="ECO:0000313" key="2">
    <source>
        <dbReference type="EMBL" id="AJE47137.1"/>
    </source>
</evidence>
<dbReference type="AlphaFoldDB" id="A0A0B5E447"/>
<reference evidence="2 3" key="1">
    <citation type="journal article" date="2014" name="Int. J. Syst. Evol. Microbiol.">
        <title>Celeribacter indicus sp. nov., a polycyclic aromatic hydrocarbon-degrading bacterium from deep-sea sediment and reclassification of Huaishuia halophila as Celeribacter halophilus comb. nov.</title>
        <authorList>
            <person name="Lai Q."/>
            <person name="Cao J."/>
            <person name="Yuan J."/>
            <person name="Li F."/>
            <person name="Shao Z."/>
        </authorList>
    </citation>
    <scope>NUCLEOTIDE SEQUENCE [LARGE SCALE GENOMIC DNA]</scope>
    <source>
        <strain evidence="2">P73</strain>
    </source>
</reference>
<keyword evidence="3" id="KW-1185">Reference proteome</keyword>
<dbReference type="Proteomes" id="UP000031521">
    <property type="component" value="Chromosome"/>
</dbReference>
<accession>A0A0B5E447</accession>
<sequence length="60" mass="6915">MRDLFPTSPERRSPGSSGDQEGRPERWAEIWDRFVDHMDDAGSGMGEFRPFRWSPTTDTA</sequence>
<feature type="compositionally biased region" description="Basic and acidic residues" evidence="1">
    <location>
        <begin position="1"/>
        <end position="13"/>
    </location>
</feature>
<dbReference type="KEGG" id="cid:P73_2422"/>
<name>A0A0B5E447_9RHOB</name>
<evidence type="ECO:0000313" key="3">
    <source>
        <dbReference type="Proteomes" id="UP000031521"/>
    </source>
</evidence>